<keyword evidence="6" id="KW-0067">ATP-binding</keyword>
<evidence type="ECO:0000256" key="6">
    <source>
        <dbReference type="ARBA" id="ARBA00022840"/>
    </source>
</evidence>
<comment type="subcellular location">
    <subcellularLocation>
        <location evidence="1">Cell membrane</location>
        <topology evidence="1">Multi-pass membrane protein</topology>
    </subcellularLocation>
</comment>
<accession>A0ABP9HET1</accession>
<feature type="transmembrane region" description="Helical" evidence="10">
    <location>
        <begin position="607"/>
        <end position="626"/>
    </location>
</feature>
<evidence type="ECO:0000256" key="1">
    <source>
        <dbReference type="ARBA" id="ARBA00004651"/>
    </source>
</evidence>
<dbReference type="InterPro" id="IPR027417">
    <property type="entry name" value="P-loop_NTPase"/>
</dbReference>
<dbReference type="Proteomes" id="UP001500466">
    <property type="component" value="Unassembled WGS sequence"/>
</dbReference>
<evidence type="ECO:0000313" key="12">
    <source>
        <dbReference type="EMBL" id="GAA4969289.1"/>
    </source>
</evidence>
<dbReference type="CDD" id="cd03219">
    <property type="entry name" value="ABC_Mj1267_LivG_branched"/>
    <property type="match status" value="1"/>
</dbReference>
<evidence type="ECO:0000256" key="10">
    <source>
        <dbReference type="SAM" id="Phobius"/>
    </source>
</evidence>
<dbReference type="CDD" id="cd06581">
    <property type="entry name" value="TM_PBP1_LivM_like"/>
    <property type="match status" value="1"/>
</dbReference>
<dbReference type="InterPro" id="IPR043428">
    <property type="entry name" value="LivM-like"/>
</dbReference>
<protein>
    <recommendedName>
        <fullName evidence="11">ABC transporter domain-containing protein</fullName>
    </recommendedName>
</protein>
<keyword evidence="2" id="KW-0813">Transport</keyword>
<comment type="caution">
    <text evidence="12">The sequence shown here is derived from an EMBL/GenBank/DDBJ whole genome shotgun (WGS) entry which is preliminary data.</text>
</comment>
<gene>
    <name evidence="12" type="ORF">GCM10023205_38180</name>
</gene>
<name>A0ABP9HET1_9ACTN</name>
<evidence type="ECO:0000256" key="2">
    <source>
        <dbReference type="ARBA" id="ARBA00022448"/>
    </source>
</evidence>
<feature type="transmembrane region" description="Helical" evidence="10">
    <location>
        <begin position="215"/>
        <end position="236"/>
    </location>
</feature>
<dbReference type="InterPro" id="IPR003439">
    <property type="entry name" value="ABC_transporter-like_ATP-bd"/>
</dbReference>
<evidence type="ECO:0000256" key="8">
    <source>
        <dbReference type="ARBA" id="ARBA00023136"/>
    </source>
</evidence>
<dbReference type="CDD" id="cd06582">
    <property type="entry name" value="TM_PBP1_LivH_like"/>
    <property type="match status" value="1"/>
</dbReference>
<dbReference type="EMBL" id="BAABHS010000012">
    <property type="protein sequence ID" value="GAA4969289.1"/>
    <property type="molecule type" value="Genomic_DNA"/>
</dbReference>
<dbReference type="InterPro" id="IPR001851">
    <property type="entry name" value="ABC_transp_permease"/>
</dbReference>
<dbReference type="RefSeq" id="WP_345676738.1">
    <property type="nucleotide sequence ID" value="NZ_BAABHS010000012.1"/>
</dbReference>
<sequence length="957" mass="99709">MPELTRQLAFDGVVNGLVIGLLAMGIVLVHRSTRIVNFAVANMGLVGSALFALLAVRYGVPYWIALAISLVAGAAFGAVIDLVVVRRLFSAPRVILLVASIGVAQLALVVVSAYPEVDGAKSYPVWSSAKWHPVGVEITATQLGVLIVVPLVAVGLGWFLGRTTLGKAVKASADNPELARLNGISPKAVSTAVWAIAGLVATVCLILISARTGTVTAPAVLGMTTLMRALAAAVIARMYSFRIALLAGVGLGLLESVIQFNWLDQPGLTDIVVFGLVLAAVFVAGRGGEAESGTFSFAPKVRPVPERLRNLWWVRNLERFGLAALGLVAVVVPLLVAQPSRHLLYTVIVAYAICAASVTMLTGWAGQLSLGQMAFGGIGALTAAALSRGLHLDIGGGKVLVVDRLTFPTAVAAASLLTAALAALIGVGALRVRGLLLAVSTAAFAVACAQWAYTQEVFHDSPTRPLATFTRTDVFGIDVTSQRSYYYVVLAVLVVVLTVTGRLRRTGVGRTTIGVRDNPATAAAYTVGATRVKLRAFALAGGVAGLGGALLAGALQTVPYSDAYFRPEDSLMLVSVVVIGGLGATSGPVLGSLWVIGLPALFPDNSLVPLLASSLGLLLLLLYFPGGLVQIGYSARDALLAWAETRLGEEPAKAADARPTAVPARPARDPLPDDAPVLAVSDVRVRFRGITAVDGVSLEVRPNEIVGLIGTNGAGKSTLMNAVGGFVPATGRVELLGGDVSGLAPAHRAARGLGRTFQAAMLFPELTVRETVQIALEARGRTRLLSSALWLPKSVKAERAKRAEADELIDFLGLGRYADAFIGDLSTGTRRIVELAGLLALDARVLCLDEPTAGVAQRETEAFGPLLHEIRRELGASLLVIEHDMPLIMGISDRVYCLETGRVIAEGLPRDVRNDPKVVASYLGTDERAIARSGSASDESAPPGAAADDRLTAPSGA</sequence>
<feature type="transmembrane region" description="Helical" evidence="10">
    <location>
        <begin position="484"/>
        <end position="503"/>
    </location>
</feature>
<keyword evidence="13" id="KW-1185">Reference proteome</keyword>
<feature type="transmembrane region" description="Helical" evidence="10">
    <location>
        <begin position="434"/>
        <end position="453"/>
    </location>
</feature>
<feature type="transmembrane region" description="Helical" evidence="10">
    <location>
        <begin position="94"/>
        <end position="114"/>
    </location>
</feature>
<feature type="transmembrane region" description="Helical" evidence="10">
    <location>
        <begin position="342"/>
        <end position="361"/>
    </location>
</feature>
<keyword evidence="8 10" id="KW-0472">Membrane</keyword>
<keyword evidence="4 10" id="KW-0812">Transmembrane</keyword>
<feature type="transmembrane region" description="Helical" evidence="10">
    <location>
        <begin position="188"/>
        <end position="209"/>
    </location>
</feature>
<dbReference type="InterPro" id="IPR003593">
    <property type="entry name" value="AAA+_ATPase"/>
</dbReference>
<feature type="transmembrane region" description="Helical" evidence="10">
    <location>
        <begin position="268"/>
        <end position="285"/>
    </location>
</feature>
<dbReference type="Pfam" id="PF00005">
    <property type="entry name" value="ABC_tran"/>
    <property type="match status" value="1"/>
</dbReference>
<dbReference type="SMART" id="SM00382">
    <property type="entry name" value="AAA"/>
    <property type="match status" value="1"/>
</dbReference>
<feature type="transmembrane region" description="Helical" evidence="10">
    <location>
        <begin position="243"/>
        <end position="262"/>
    </location>
</feature>
<keyword evidence="7 10" id="KW-1133">Transmembrane helix</keyword>
<feature type="transmembrane region" description="Helical" evidence="10">
    <location>
        <begin position="536"/>
        <end position="558"/>
    </location>
</feature>
<keyword evidence="3" id="KW-1003">Cell membrane</keyword>
<dbReference type="PANTHER" id="PTHR45772">
    <property type="entry name" value="CONSERVED COMPONENT OF ABC TRANSPORTER FOR NATURAL AMINO ACIDS-RELATED"/>
    <property type="match status" value="1"/>
</dbReference>
<dbReference type="InterPro" id="IPR051120">
    <property type="entry name" value="ABC_AA/LPS_Transport"/>
</dbReference>
<dbReference type="SUPFAM" id="SSF52540">
    <property type="entry name" value="P-loop containing nucleoside triphosphate hydrolases"/>
    <property type="match status" value="1"/>
</dbReference>
<evidence type="ECO:0000256" key="5">
    <source>
        <dbReference type="ARBA" id="ARBA00022741"/>
    </source>
</evidence>
<feature type="transmembrane region" description="Helical" evidence="10">
    <location>
        <begin position="407"/>
        <end position="427"/>
    </location>
</feature>
<dbReference type="Gene3D" id="3.40.50.300">
    <property type="entry name" value="P-loop containing nucleotide triphosphate hydrolases"/>
    <property type="match status" value="1"/>
</dbReference>
<feature type="transmembrane region" description="Helical" evidence="10">
    <location>
        <begin position="36"/>
        <end position="56"/>
    </location>
</feature>
<dbReference type="InterPro" id="IPR032823">
    <property type="entry name" value="BCA_ABC_TP_C"/>
</dbReference>
<proteinExistence type="predicted"/>
<evidence type="ECO:0000313" key="13">
    <source>
        <dbReference type="Proteomes" id="UP001500466"/>
    </source>
</evidence>
<evidence type="ECO:0000256" key="7">
    <source>
        <dbReference type="ARBA" id="ARBA00022989"/>
    </source>
</evidence>
<feature type="transmembrane region" description="Helical" evidence="10">
    <location>
        <begin position="62"/>
        <end position="85"/>
    </location>
</feature>
<feature type="domain" description="ABC transporter" evidence="11">
    <location>
        <begin position="678"/>
        <end position="925"/>
    </location>
</feature>
<feature type="transmembrane region" description="Helical" evidence="10">
    <location>
        <begin position="368"/>
        <end position="387"/>
    </location>
</feature>
<feature type="region of interest" description="Disordered" evidence="9">
    <location>
        <begin position="930"/>
        <end position="957"/>
    </location>
</feature>
<evidence type="ECO:0000259" key="11">
    <source>
        <dbReference type="PROSITE" id="PS50893"/>
    </source>
</evidence>
<evidence type="ECO:0000256" key="9">
    <source>
        <dbReference type="SAM" id="MobiDB-lite"/>
    </source>
</evidence>
<feature type="transmembrane region" description="Helical" evidence="10">
    <location>
        <begin position="317"/>
        <end position="336"/>
    </location>
</feature>
<dbReference type="Pfam" id="PF02653">
    <property type="entry name" value="BPD_transp_2"/>
    <property type="match status" value="2"/>
</dbReference>
<keyword evidence="5" id="KW-0547">Nucleotide-binding</keyword>
<dbReference type="Pfam" id="PF12399">
    <property type="entry name" value="BCA_ABC_TP_C"/>
    <property type="match status" value="1"/>
</dbReference>
<feature type="transmembrane region" description="Helical" evidence="10">
    <location>
        <begin position="570"/>
        <end position="595"/>
    </location>
</feature>
<feature type="transmembrane region" description="Helical" evidence="10">
    <location>
        <begin position="134"/>
        <end position="160"/>
    </location>
</feature>
<organism evidence="12 13">
    <name type="scientific">Yinghuangia aomiensis</name>
    <dbReference type="NCBI Taxonomy" id="676205"/>
    <lineage>
        <taxon>Bacteria</taxon>
        <taxon>Bacillati</taxon>
        <taxon>Actinomycetota</taxon>
        <taxon>Actinomycetes</taxon>
        <taxon>Kitasatosporales</taxon>
        <taxon>Streptomycetaceae</taxon>
        <taxon>Yinghuangia</taxon>
    </lineage>
</organism>
<evidence type="ECO:0000256" key="3">
    <source>
        <dbReference type="ARBA" id="ARBA00022475"/>
    </source>
</evidence>
<feature type="transmembrane region" description="Helical" evidence="10">
    <location>
        <begin position="12"/>
        <end position="29"/>
    </location>
</feature>
<evidence type="ECO:0000256" key="4">
    <source>
        <dbReference type="ARBA" id="ARBA00022692"/>
    </source>
</evidence>
<dbReference type="PROSITE" id="PS50893">
    <property type="entry name" value="ABC_TRANSPORTER_2"/>
    <property type="match status" value="1"/>
</dbReference>
<reference evidence="13" key="1">
    <citation type="journal article" date="2019" name="Int. J. Syst. Evol. Microbiol.">
        <title>The Global Catalogue of Microorganisms (GCM) 10K type strain sequencing project: providing services to taxonomists for standard genome sequencing and annotation.</title>
        <authorList>
            <consortium name="The Broad Institute Genomics Platform"/>
            <consortium name="The Broad Institute Genome Sequencing Center for Infectious Disease"/>
            <person name="Wu L."/>
            <person name="Ma J."/>
        </authorList>
    </citation>
    <scope>NUCLEOTIDE SEQUENCE [LARGE SCALE GENOMIC DNA]</scope>
    <source>
        <strain evidence="13">JCM 17986</strain>
    </source>
</reference>